<sequence length="208" mass="24363">MTSVNQLIAYYTSNITTLENLLTELNQLRRRGCPYIRRYAFIQWVIRDNRYGYSIIPVYCRTLRAFMHPEASTPTRFYAQWAGAIISGTYDFLRSLVCNEENGTRLCRCATIVTFISLLRNTTGLWIETSRGIGQVRRWGRYEENSWGDNYVSGQYNRTQITCRPPIMSQDALLCLRQFCGQYLDYDVLGLILQFSNRICVQQFSYQI</sequence>
<proteinExistence type="predicted"/>
<evidence type="ECO:0000313" key="1">
    <source>
        <dbReference type="EMBL" id="QHT01434.1"/>
    </source>
</evidence>
<accession>A0A6C0CD06</accession>
<name>A0A6C0CD06_9ZZZZ</name>
<dbReference type="EMBL" id="MN739372">
    <property type="protein sequence ID" value="QHT01434.1"/>
    <property type="molecule type" value="Genomic_DNA"/>
</dbReference>
<protein>
    <submittedName>
        <fullName evidence="1">Uncharacterized protein</fullName>
    </submittedName>
</protein>
<reference evidence="1" key="1">
    <citation type="journal article" date="2020" name="Nature">
        <title>Giant virus diversity and host interactions through global metagenomics.</title>
        <authorList>
            <person name="Schulz F."/>
            <person name="Roux S."/>
            <person name="Paez-Espino D."/>
            <person name="Jungbluth S."/>
            <person name="Walsh D.A."/>
            <person name="Denef V.J."/>
            <person name="McMahon K.D."/>
            <person name="Konstantinidis K.T."/>
            <person name="Eloe-Fadrosh E.A."/>
            <person name="Kyrpides N.C."/>
            <person name="Woyke T."/>
        </authorList>
    </citation>
    <scope>NUCLEOTIDE SEQUENCE</scope>
    <source>
        <strain evidence="1">GVMAG-M-3300020192-26</strain>
    </source>
</reference>
<dbReference type="AlphaFoldDB" id="A0A6C0CD06"/>
<organism evidence="1">
    <name type="scientific">viral metagenome</name>
    <dbReference type="NCBI Taxonomy" id="1070528"/>
    <lineage>
        <taxon>unclassified sequences</taxon>
        <taxon>metagenomes</taxon>
        <taxon>organismal metagenomes</taxon>
    </lineage>
</organism>